<dbReference type="SMART" id="SM00347">
    <property type="entry name" value="HTH_MARR"/>
    <property type="match status" value="1"/>
</dbReference>
<dbReference type="InterPro" id="IPR001478">
    <property type="entry name" value="PDZ"/>
</dbReference>
<keyword evidence="1" id="KW-0805">Transcription regulation</keyword>
<feature type="domain" description="HTH marR-type" evidence="6">
    <location>
        <begin position="53"/>
        <end position="188"/>
    </location>
</feature>
<feature type="region of interest" description="Disordered" evidence="4">
    <location>
        <begin position="290"/>
        <end position="318"/>
    </location>
</feature>
<dbReference type="SUPFAM" id="SSF50156">
    <property type="entry name" value="PDZ domain-like"/>
    <property type="match status" value="1"/>
</dbReference>
<sequence>MGTKPRPRPRPGLDSGPDPDPSRSAARGEAAADSVDRLLASWHETRPDLDLSPVAIFARVNRLNRTFDAELETTFTEHGLNAAEFYSLVTLRRLGEPDGVSQRRLMRALNLSSGTISTRVDRLVERGLLTRDVDPADRRNSRVALTAQGIALFERVTPAHIATENRLLAALDPAQRDQLIDLLRVLLVSLEGTNPEPTFPRLGFTLAPAHVTMAIRRAAGLPETVGLIVRAVEPGGRAEQAGTMVGDVLTSADEQPLRSIASLYAAINNAAEKGVLALGVLRGEKTPATLRLDVGPRPGDQPQPTDIAPSPRVQQHQL</sequence>
<keyword evidence="3" id="KW-0804">Transcription</keyword>
<evidence type="ECO:0000256" key="4">
    <source>
        <dbReference type="SAM" id="MobiDB-lite"/>
    </source>
</evidence>
<organism evidence="7 8">
    <name type="scientific">Catenulispora pinistramenti</name>
    <dbReference type="NCBI Taxonomy" id="2705254"/>
    <lineage>
        <taxon>Bacteria</taxon>
        <taxon>Bacillati</taxon>
        <taxon>Actinomycetota</taxon>
        <taxon>Actinomycetes</taxon>
        <taxon>Catenulisporales</taxon>
        <taxon>Catenulisporaceae</taxon>
        <taxon>Catenulispora</taxon>
    </lineage>
</organism>
<evidence type="ECO:0000256" key="2">
    <source>
        <dbReference type="ARBA" id="ARBA00023125"/>
    </source>
</evidence>
<dbReference type="PANTHER" id="PTHR42756:SF1">
    <property type="entry name" value="TRANSCRIPTIONAL REPRESSOR OF EMRAB OPERON"/>
    <property type="match status" value="1"/>
</dbReference>
<dbReference type="InterPro" id="IPR023187">
    <property type="entry name" value="Tscrpt_reg_MarR-type_CS"/>
</dbReference>
<dbReference type="Gene3D" id="2.30.42.10">
    <property type="match status" value="1"/>
</dbReference>
<dbReference type="SUPFAM" id="SSF46785">
    <property type="entry name" value="Winged helix' DNA-binding domain"/>
    <property type="match status" value="1"/>
</dbReference>
<dbReference type="SMART" id="SM00228">
    <property type="entry name" value="PDZ"/>
    <property type="match status" value="1"/>
</dbReference>
<dbReference type="RefSeq" id="WP_212014163.1">
    <property type="nucleotide sequence ID" value="NZ_JAAFYZ010000113.1"/>
</dbReference>
<gene>
    <name evidence="7" type="ORF">KGQ19_28065</name>
</gene>
<accession>A0ABS5KXE8</accession>
<dbReference type="Pfam" id="PF12802">
    <property type="entry name" value="MarR_2"/>
    <property type="match status" value="1"/>
</dbReference>
<dbReference type="PROSITE" id="PS50106">
    <property type="entry name" value="PDZ"/>
    <property type="match status" value="1"/>
</dbReference>
<dbReference type="GO" id="GO:0003677">
    <property type="term" value="F:DNA binding"/>
    <property type="evidence" value="ECO:0007669"/>
    <property type="project" value="UniProtKB-KW"/>
</dbReference>
<evidence type="ECO:0000256" key="3">
    <source>
        <dbReference type="ARBA" id="ARBA00023163"/>
    </source>
</evidence>
<dbReference type="PROSITE" id="PS01117">
    <property type="entry name" value="HTH_MARR_1"/>
    <property type="match status" value="1"/>
</dbReference>
<keyword evidence="2 7" id="KW-0238">DNA-binding</keyword>
<dbReference type="InterPro" id="IPR000835">
    <property type="entry name" value="HTH_MarR-typ"/>
</dbReference>
<protein>
    <submittedName>
        <fullName evidence="7">Winged helix DNA-binding protein</fullName>
    </submittedName>
</protein>
<comment type="caution">
    <text evidence="7">The sequence shown here is derived from an EMBL/GenBank/DDBJ whole genome shotgun (WGS) entry which is preliminary data.</text>
</comment>
<dbReference type="InterPro" id="IPR036390">
    <property type="entry name" value="WH_DNA-bd_sf"/>
</dbReference>
<proteinExistence type="predicted"/>
<dbReference type="EMBL" id="JAAFYZ010000113">
    <property type="protein sequence ID" value="MBS2550733.1"/>
    <property type="molecule type" value="Genomic_DNA"/>
</dbReference>
<evidence type="ECO:0000259" key="5">
    <source>
        <dbReference type="PROSITE" id="PS50106"/>
    </source>
</evidence>
<dbReference type="PRINTS" id="PR00598">
    <property type="entry name" value="HTHMARR"/>
</dbReference>
<dbReference type="InterPro" id="IPR036388">
    <property type="entry name" value="WH-like_DNA-bd_sf"/>
</dbReference>
<dbReference type="PANTHER" id="PTHR42756">
    <property type="entry name" value="TRANSCRIPTIONAL REGULATOR, MARR"/>
    <property type="match status" value="1"/>
</dbReference>
<feature type="region of interest" description="Disordered" evidence="4">
    <location>
        <begin position="1"/>
        <end position="31"/>
    </location>
</feature>
<dbReference type="Gene3D" id="1.10.10.10">
    <property type="entry name" value="Winged helix-like DNA-binding domain superfamily/Winged helix DNA-binding domain"/>
    <property type="match status" value="1"/>
</dbReference>
<feature type="domain" description="PDZ" evidence="5">
    <location>
        <begin position="187"/>
        <end position="284"/>
    </location>
</feature>
<evidence type="ECO:0000256" key="1">
    <source>
        <dbReference type="ARBA" id="ARBA00023015"/>
    </source>
</evidence>
<dbReference type="Proteomes" id="UP000730482">
    <property type="component" value="Unassembled WGS sequence"/>
</dbReference>
<evidence type="ECO:0000313" key="8">
    <source>
        <dbReference type="Proteomes" id="UP000730482"/>
    </source>
</evidence>
<evidence type="ECO:0000313" key="7">
    <source>
        <dbReference type="EMBL" id="MBS2550733.1"/>
    </source>
</evidence>
<dbReference type="PROSITE" id="PS50995">
    <property type="entry name" value="HTH_MARR_2"/>
    <property type="match status" value="1"/>
</dbReference>
<evidence type="ECO:0000259" key="6">
    <source>
        <dbReference type="PROSITE" id="PS50995"/>
    </source>
</evidence>
<keyword evidence="8" id="KW-1185">Reference proteome</keyword>
<reference evidence="7 8" key="1">
    <citation type="submission" date="2020-02" db="EMBL/GenBank/DDBJ databases">
        <title>Acidophilic actinobacteria isolated from forest soil.</title>
        <authorList>
            <person name="Golinska P."/>
        </authorList>
    </citation>
    <scope>NUCLEOTIDE SEQUENCE [LARGE SCALE GENOMIC DNA]</scope>
    <source>
        <strain evidence="7 8">NL8</strain>
    </source>
</reference>
<dbReference type="InterPro" id="IPR036034">
    <property type="entry name" value="PDZ_sf"/>
</dbReference>
<name>A0ABS5KXE8_9ACTN</name>